<organism evidence="4 5">
    <name type="scientific">Hephaestia caeni</name>
    <dbReference type="NCBI Taxonomy" id="645617"/>
    <lineage>
        <taxon>Bacteria</taxon>
        <taxon>Pseudomonadati</taxon>
        <taxon>Pseudomonadota</taxon>
        <taxon>Alphaproteobacteria</taxon>
        <taxon>Sphingomonadales</taxon>
        <taxon>Sphingomonadaceae</taxon>
        <taxon>Hephaestia</taxon>
    </lineage>
</organism>
<protein>
    <submittedName>
        <fullName evidence="4">Trypsin-like peptidase</fullName>
    </submittedName>
</protein>
<dbReference type="PANTHER" id="PTHR43019">
    <property type="entry name" value="SERINE ENDOPROTEASE DEGS"/>
    <property type="match status" value="1"/>
</dbReference>
<keyword evidence="5" id="KW-1185">Reference proteome</keyword>
<sequence>MARFLLILAMVAAFVQPARADDISAAARGVVRVVTIAFDGDQVGDFGHGSGFAIAPDRIVTNAHVVELAARDPAHVVIGIVPSQGDRTFRGRVVAYDPARDLAEIAFDGARLPPVTLYNGPMSDGAQVVALGYPGNVDLATAQSALDYITPLSPVRSQGVFSGARSLAGVRVLLHTAGIARGNSGGPLLDPCGRVIGVNSAITGGQDGDSSFAFAIADSELAQFLREAGQAYQSVGTPCTSIENRLAADAEAAEQERAAAEAAKRAHAQAEAMKQEQALADARAREERIAENFMALAAVLLVAGALAVGGATLLTTRGEKRHATWAGIAAAAFFVAAIAVFFSRPDGAVSLATAGLAGGTSGDTATPPAPSGRLLCRFVPERSRATVSSTEDVTIDWRPNGCVNGRTQYLPAGGTWQRVLVPDTEDTVSVLGFDPATSTYTATRYLLDSPAMAAARTARGEEPAACASGDAQRQALASHQAAIRATLPALPNEKLVYRCAPAPGSK</sequence>
<feature type="transmembrane region" description="Helical" evidence="2">
    <location>
        <begin position="323"/>
        <end position="342"/>
    </location>
</feature>
<feature type="transmembrane region" description="Helical" evidence="2">
    <location>
        <begin position="293"/>
        <end position="316"/>
    </location>
</feature>
<dbReference type="SUPFAM" id="SSF50494">
    <property type="entry name" value="Trypsin-like serine proteases"/>
    <property type="match status" value="1"/>
</dbReference>
<dbReference type="GO" id="GO:0004252">
    <property type="term" value="F:serine-type endopeptidase activity"/>
    <property type="evidence" value="ECO:0007669"/>
    <property type="project" value="InterPro"/>
</dbReference>
<gene>
    <name evidence="4" type="ORF">DFR49_3678</name>
</gene>
<dbReference type="PANTHER" id="PTHR43019:SF23">
    <property type="entry name" value="PROTEASE DO-LIKE 5, CHLOROPLASTIC"/>
    <property type="match status" value="1"/>
</dbReference>
<feature type="coiled-coil region" evidence="1">
    <location>
        <begin position="243"/>
        <end position="285"/>
    </location>
</feature>
<dbReference type="Pfam" id="PF13365">
    <property type="entry name" value="Trypsin_2"/>
    <property type="match status" value="1"/>
</dbReference>
<feature type="chain" id="PRO_5017295788" evidence="3">
    <location>
        <begin position="21"/>
        <end position="506"/>
    </location>
</feature>
<dbReference type="GO" id="GO:0006508">
    <property type="term" value="P:proteolysis"/>
    <property type="evidence" value="ECO:0007669"/>
    <property type="project" value="InterPro"/>
</dbReference>
<evidence type="ECO:0000256" key="2">
    <source>
        <dbReference type="SAM" id="Phobius"/>
    </source>
</evidence>
<evidence type="ECO:0000313" key="4">
    <source>
        <dbReference type="EMBL" id="RIA37790.1"/>
    </source>
</evidence>
<dbReference type="InterPro" id="IPR009003">
    <property type="entry name" value="Peptidase_S1_PA"/>
</dbReference>
<evidence type="ECO:0000256" key="1">
    <source>
        <dbReference type="SAM" id="Coils"/>
    </source>
</evidence>
<dbReference type="Proteomes" id="UP000266568">
    <property type="component" value="Unassembled WGS sequence"/>
</dbReference>
<keyword evidence="3" id="KW-0732">Signal</keyword>
<comment type="caution">
    <text evidence="4">The sequence shown here is derived from an EMBL/GenBank/DDBJ whole genome shotgun (WGS) entry which is preliminary data.</text>
</comment>
<name>A0A397NJT6_9SPHN</name>
<dbReference type="InterPro" id="IPR001940">
    <property type="entry name" value="Peptidase_S1C"/>
</dbReference>
<keyword evidence="2" id="KW-0812">Transmembrane</keyword>
<dbReference type="EMBL" id="QXDC01000004">
    <property type="protein sequence ID" value="RIA37790.1"/>
    <property type="molecule type" value="Genomic_DNA"/>
</dbReference>
<keyword evidence="2" id="KW-0472">Membrane</keyword>
<dbReference type="RefSeq" id="WP_119037052.1">
    <property type="nucleotide sequence ID" value="NZ_QXDC01000004.1"/>
</dbReference>
<keyword evidence="2" id="KW-1133">Transmembrane helix</keyword>
<feature type="signal peptide" evidence="3">
    <location>
        <begin position="1"/>
        <end position="20"/>
    </location>
</feature>
<keyword evidence="1" id="KW-0175">Coiled coil</keyword>
<dbReference type="OrthoDB" id="9766361at2"/>
<evidence type="ECO:0000256" key="3">
    <source>
        <dbReference type="SAM" id="SignalP"/>
    </source>
</evidence>
<evidence type="ECO:0000313" key="5">
    <source>
        <dbReference type="Proteomes" id="UP000266568"/>
    </source>
</evidence>
<dbReference type="PRINTS" id="PR00834">
    <property type="entry name" value="PROTEASES2C"/>
</dbReference>
<dbReference type="Gene3D" id="2.40.10.10">
    <property type="entry name" value="Trypsin-like serine proteases"/>
    <property type="match status" value="2"/>
</dbReference>
<accession>A0A397NJT6</accession>
<dbReference type="AlphaFoldDB" id="A0A397NJT6"/>
<reference evidence="4 5" key="1">
    <citation type="submission" date="2018-08" db="EMBL/GenBank/DDBJ databases">
        <title>Genomic Encyclopedia of Type Strains, Phase IV (KMG-IV): sequencing the most valuable type-strain genomes for metagenomic binning, comparative biology and taxonomic classification.</title>
        <authorList>
            <person name="Goeker M."/>
        </authorList>
    </citation>
    <scope>NUCLEOTIDE SEQUENCE [LARGE SCALE GENOMIC DNA]</scope>
    <source>
        <strain evidence="4 5">DSM 25527</strain>
    </source>
</reference>
<dbReference type="InterPro" id="IPR043504">
    <property type="entry name" value="Peptidase_S1_PA_chymotrypsin"/>
</dbReference>
<proteinExistence type="predicted"/>